<evidence type="ECO:0000256" key="1">
    <source>
        <dbReference type="ARBA" id="ARBA00004567"/>
    </source>
</evidence>
<comment type="caution">
    <text evidence="9">The sequence shown here is derived from an EMBL/GenBank/DDBJ whole genome shotgun (WGS) entry which is preliminary data.</text>
</comment>
<proteinExistence type="predicted"/>
<evidence type="ECO:0000256" key="3">
    <source>
        <dbReference type="ARBA" id="ARBA00022816"/>
    </source>
</evidence>
<dbReference type="InterPro" id="IPR036322">
    <property type="entry name" value="WD40_repeat_dom_sf"/>
</dbReference>
<dbReference type="Proteomes" id="UP000799536">
    <property type="component" value="Unassembled WGS sequence"/>
</dbReference>
<keyword evidence="2" id="KW-0813">Transport</keyword>
<dbReference type="PANTHER" id="PTHR13257:SF0">
    <property type="entry name" value="NUCLEAR PORE COMPLEX PROTEIN NUP88"/>
    <property type="match status" value="1"/>
</dbReference>
<evidence type="ECO:0000313" key="9">
    <source>
        <dbReference type="EMBL" id="KAF2205936.1"/>
    </source>
</evidence>
<reference evidence="9" key="1">
    <citation type="journal article" date="2020" name="Stud. Mycol.">
        <title>101 Dothideomycetes genomes: a test case for predicting lifestyles and emergence of pathogens.</title>
        <authorList>
            <person name="Haridas S."/>
            <person name="Albert R."/>
            <person name="Binder M."/>
            <person name="Bloem J."/>
            <person name="Labutti K."/>
            <person name="Salamov A."/>
            <person name="Andreopoulos B."/>
            <person name="Baker S."/>
            <person name="Barry K."/>
            <person name="Bills G."/>
            <person name="Bluhm B."/>
            <person name="Cannon C."/>
            <person name="Castanera R."/>
            <person name="Culley D."/>
            <person name="Daum C."/>
            <person name="Ezra D."/>
            <person name="Gonzalez J."/>
            <person name="Henrissat B."/>
            <person name="Kuo A."/>
            <person name="Liang C."/>
            <person name="Lipzen A."/>
            <person name="Lutzoni F."/>
            <person name="Magnuson J."/>
            <person name="Mondo S."/>
            <person name="Nolan M."/>
            <person name="Ohm R."/>
            <person name="Pangilinan J."/>
            <person name="Park H.-J."/>
            <person name="Ramirez L."/>
            <person name="Alfaro M."/>
            <person name="Sun H."/>
            <person name="Tritt A."/>
            <person name="Yoshinaga Y."/>
            <person name="Zwiers L.-H."/>
            <person name="Turgeon B."/>
            <person name="Goodwin S."/>
            <person name="Spatafora J."/>
            <person name="Crous P."/>
            <person name="Grigoriev I."/>
        </authorList>
    </citation>
    <scope>NUCLEOTIDE SEQUENCE</scope>
    <source>
        <strain evidence="9">ATCC 74209</strain>
    </source>
</reference>
<dbReference type="GO" id="GO:0006406">
    <property type="term" value="P:mRNA export from nucleus"/>
    <property type="evidence" value="ECO:0007669"/>
    <property type="project" value="TreeGrafter"/>
</dbReference>
<keyword evidence="7" id="KW-0539">Nucleus</keyword>
<evidence type="ECO:0000313" key="10">
    <source>
        <dbReference type="Proteomes" id="UP000799536"/>
    </source>
</evidence>
<feature type="region of interest" description="Disordered" evidence="8">
    <location>
        <begin position="26"/>
        <end position="46"/>
    </location>
</feature>
<dbReference type="EMBL" id="ML993847">
    <property type="protein sequence ID" value="KAF2205936.1"/>
    <property type="molecule type" value="Genomic_DNA"/>
</dbReference>
<comment type="subcellular location">
    <subcellularLocation>
        <location evidence="1">Nucleus</location>
        <location evidence="1">Nuclear pore complex</location>
    </subcellularLocation>
</comment>
<gene>
    <name evidence="9" type="ORF">GQ43DRAFT_384620</name>
</gene>
<evidence type="ECO:0000256" key="8">
    <source>
        <dbReference type="SAM" id="MobiDB-lite"/>
    </source>
</evidence>
<keyword evidence="3" id="KW-0509">mRNA transport</keyword>
<evidence type="ECO:0000256" key="7">
    <source>
        <dbReference type="ARBA" id="ARBA00023242"/>
    </source>
</evidence>
<evidence type="ECO:0000256" key="4">
    <source>
        <dbReference type="ARBA" id="ARBA00022927"/>
    </source>
</evidence>
<dbReference type="GO" id="GO:0006606">
    <property type="term" value="P:protein import into nucleus"/>
    <property type="evidence" value="ECO:0007669"/>
    <property type="project" value="TreeGrafter"/>
</dbReference>
<evidence type="ECO:0008006" key="11">
    <source>
        <dbReference type="Google" id="ProtNLM"/>
    </source>
</evidence>
<keyword evidence="6" id="KW-0906">Nuclear pore complex</keyword>
<keyword evidence="4" id="KW-0653">Protein transport</keyword>
<organism evidence="9 10">
    <name type="scientific">Delitschia confertaspora ATCC 74209</name>
    <dbReference type="NCBI Taxonomy" id="1513339"/>
    <lineage>
        <taxon>Eukaryota</taxon>
        <taxon>Fungi</taxon>
        <taxon>Dikarya</taxon>
        <taxon>Ascomycota</taxon>
        <taxon>Pezizomycotina</taxon>
        <taxon>Dothideomycetes</taxon>
        <taxon>Pleosporomycetidae</taxon>
        <taxon>Pleosporales</taxon>
        <taxon>Delitschiaceae</taxon>
        <taxon>Delitschia</taxon>
    </lineage>
</organism>
<evidence type="ECO:0000256" key="5">
    <source>
        <dbReference type="ARBA" id="ARBA00023010"/>
    </source>
</evidence>
<dbReference type="PANTHER" id="PTHR13257">
    <property type="entry name" value="NUCLEOPORIN NUP84-RELATED"/>
    <property type="match status" value="1"/>
</dbReference>
<protein>
    <recommendedName>
        <fullName evidence="11">Nucleoporin Nup82</fullName>
    </recommendedName>
</protein>
<dbReference type="AlphaFoldDB" id="A0A9P4JUR3"/>
<name>A0A9P4JUR3_9PLEO</name>
<sequence>MPKAISYTPAWLTRPAPGYDFFVPTANQSGDNNGKAKAGEAKRPKKTMATRGTELFVVVGNEIRWTDMVKLKESTEGSSSQSLYQSNRIEHPGDLYRTLRVPVHGKIKQLVISPEGDYMAVATSHTIHIAILPEFSQLDSDTKIIKPKTFQLGPTAHVLDESPIASILWHPLGHHGHCLVTITIDAVIRQWELNRADRSTFSEPSLSVDLKKLANATSNEEDLGASKFGANKGFSPDSVELEVVSACFGDFPEQEGVHGWAPMTLWIAMAEGDVYALCPFLPSKWQLNRSESASTFIQTLSTSIETNYASVQEDPDASAEARETAANQLSWLSDLKHHEPFEEISDSGEIIDVYSRPGSTPACPLLQGPFTLVPELDEEIELSDIIVFSLKTFSEFAHDEVAEGIPAAVICLLTDTCKVHLCLDLEGIEARWLPSNMDWISPPESPEHNLVLVETIELSGNTPISPSAQQVITPDVHSDYAFFVTHPSGVFYISMESWIRKLENELCVPQGEGAEFRSQLLFEKARTVVEYPLPIEPELQKSSQAVTSSIVIEDGNIGYFLLTLIGQEPFGALLDTPDNAYPFDGEVLQELSKSVMVAGMDFTQESKPRVPFQPAKELYDKTKLMDVIINRVPQRRRGTLKEEVRLSPANLDLLMHVHRVLSKETNQLGVAVADLFRRCERLRDEFRNQISMTADLTVKIDSVTGEDELENSNNIPVNVGNAKLEEQFEGIRRRQEELSSQYDRIRRKLASVGNRELSEKESYWVEELEIMDFALDQTRRTDQKPRNMGETPTWQRLQELKGLKEELAGQAEAVSKAVKEEGHSVRVPPRPRREENEEVQRLLEMDADLIKLTVERLQKLGISVPMKLQESNVPS</sequence>
<dbReference type="OrthoDB" id="341482at2759"/>
<accession>A0A9P4JUR3</accession>
<keyword evidence="5" id="KW-0811">Translocation</keyword>
<dbReference type="GO" id="GO:0000055">
    <property type="term" value="P:ribosomal large subunit export from nucleus"/>
    <property type="evidence" value="ECO:0007669"/>
    <property type="project" value="InterPro"/>
</dbReference>
<evidence type="ECO:0000256" key="2">
    <source>
        <dbReference type="ARBA" id="ARBA00022448"/>
    </source>
</evidence>
<dbReference type="GO" id="GO:0017056">
    <property type="term" value="F:structural constituent of nuclear pore"/>
    <property type="evidence" value="ECO:0007669"/>
    <property type="project" value="InterPro"/>
</dbReference>
<dbReference type="GO" id="GO:0000056">
    <property type="term" value="P:ribosomal small subunit export from nucleus"/>
    <property type="evidence" value="ECO:0007669"/>
    <property type="project" value="InterPro"/>
</dbReference>
<keyword evidence="10" id="KW-1185">Reference proteome</keyword>
<dbReference type="SUPFAM" id="SSF50978">
    <property type="entry name" value="WD40 repeat-like"/>
    <property type="match status" value="1"/>
</dbReference>
<dbReference type="GO" id="GO:0005643">
    <property type="term" value="C:nuclear pore"/>
    <property type="evidence" value="ECO:0007669"/>
    <property type="project" value="UniProtKB-SubCell"/>
</dbReference>
<dbReference type="InterPro" id="IPR037700">
    <property type="entry name" value="NUP88/NUP82"/>
</dbReference>
<evidence type="ECO:0000256" key="6">
    <source>
        <dbReference type="ARBA" id="ARBA00023132"/>
    </source>
</evidence>